<dbReference type="InterPro" id="IPR051338">
    <property type="entry name" value="NodU/CmcH_Carbamoyltrnsfr"/>
</dbReference>
<name>A0A815HHZ3_9BILA</name>
<comment type="similarity">
    <text evidence="1">Belongs to the NodU/CmcH family.</text>
</comment>
<dbReference type="Proteomes" id="UP000681722">
    <property type="component" value="Unassembled WGS sequence"/>
</dbReference>
<dbReference type="PANTHER" id="PTHR34847">
    <property type="entry name" value="NODULATION PROTEIN U"/>
    <property type="match status" value="1"/>
</dbReference>
<dbReference type="GO" id="GO:0003824">
    <property type="term" value="F:catalytic activity"/>
    <property type="evidence" value="ECO:0007669"/>
    <property type="project" value="InterPro"/>
</dbReference>
<dbReference type="OrthoDB" id="10027588at2759"/>
<dbReference type="InterPro" id="IPR031730">
    <property type="entry name" value="Carbam_trans_C"/>
</dbReference>
<accession>A0A815HHZ3</accession>
<evidence type="ECO:0008006" key="7">
    <source>
        <dbReference type="Google" id="ProtNLM"/>
    </source>
</evidence>
<evidence type="ECO:0000259" key="3">
    <source>
        <dbReference type="Pfam" id="PF16861"/>
    </source>
</evidence>
<dbReference type="EMBL" id="CAJNOQ010014939">
    <property type="protein sequence ID" value="CAF1351730.1"/>
    <property type="molecule type" value="Genomic_DNA"/>
</dbReference>
<evidence type="ECO:0000256" key="1">
    <source>
        <dbReference type="ARBA" id="ARBA00006129"/>
    </source>
</evidence>
<dbReference type="Pfam" id="PF02543">
    <property type="entry name" value="Carbam_trans_N"/>
    <property type="match status" value="1"/>
</dbReference>
<evidence type="ECO:0000259" key="2">
    <source>
        <dbReference type="Pfam" id="PF02543"/>
    </source>
</evidence>
<evidence type="ECO:0000313" key="5">
    <source>
        <dbReference type="EMBL" id="CAF4222315.1"/>
    </source>
</evidence>
<comment type="caution">
    <text evidence="4">The sequence shown here is derived from an EMBL/GenBank/DDBJ whole genome shotgun (WGS) entry which is preliminary data.</text>
</comment>
<organism evidence="4 6">
    <name type="scientific">Didymodactylos carnosus</name>
    <dbReference type="NCBI Taxonomy" id="1234261"/>
    <lineage>
        <taxon>Eukaryota</taxon>
        <taxon>Metazoa</taxon>
        <taxon>Spiralia</taxon>
        <taxon>Gnathifera</taxon>
        <taxon>Rotifera</taxon>
        <taxon>Eurotatoria</taxon>
        <taxon>Bdelloidea</taxon>
        <taxon>Philodinida</taxon>
        <taxon>Philodinidae</taxon>
        <taxon>Didymodactylos</taxon>
    </lineage>
</organism>
<evidence type="ECO:0000313" key="6">
    <source>
        <dbReference type="Proteomes" id="UP000663829"/>
    </source>
</evidence>
<dbReference type="InterPro" id="IPR003696">
    <property type="entry name" value="Carbtransf_dom"/>
</dbReference>
<dbReference type="PANTHER" id="PTHR34847:SF1">
    <property type="entry name" value="NODULATION PROTEIN U"/>
    <property type="match status" value="1"/>
</dbReference>
<dbReference type="CDD" id="cd24098">
    <property type="entry name" value="ASKHA_NBD_TobZ_N"/>
    <property type="match status" value="1"/>
</dbReference>
<feature type="domain" description="Carbamoyltransferase" evidence="2">
    <location>
        <begin position="3"/>
        <end position="341"/>
    </location>
</feature>
<feature type="domain" description="Carbamoyltransferase C-terminal" evidence="3">
    <location>
        <begin position="394"/>
        <end position="564"/>
    </location>
</feature>
<dbReference type="Gene3D" id="3.30.420.40">
    <property type="match status" value="2"/>
</dbReference>
<reference evidence="4" key="1">
    <citation type="submission" date="2021-02" db="EMBL/GenBank/DDBJ databases">
        <authorList>
            <person name="Nowell W R."/>
        </authorList>
    </citation>
    <scope>NUCLEOTIDE SEQUENCE</scope>
</reference>
<dbReference type="InterPro" id="IPR043129">
    <property type="entry name" value="ATPase_NBD"/>
</dbReference>
<proteinExistence type="inferred from homology"/>
<protein>
    <recommendedName>
        <fullName evidence="7">Carbamoyltransferase</fullName>
    </recommendedName>
</protein>
<sequence>MIVLGINSVYHESSASIVIDGRIVVAAEEERFNRYKHGKPANVDNPHLLPLQAIKFCLIDANLHPDDIDLIAFSFDPTLREKYFKFDPISLTGDWGSPEGEDIFRKGLDKVKISLTQVLGDKAAEKLVWIPHHLTHAASAVFPSGFSEAAVLVIDGIAENASTILGFYEKNKLEIIQEIHYPHSLGFLWEKLCQFLGFSEYDACKVMGLAAYGQGEILKDTFSQLAQITDDGFILDKNILCFRVPEFKQLETLFGKRRKKDDPINEHHQNIAAALQAFTNEAVLSLVKRLYHLHPSDNLCLAGGVALNCVTNWLVKEIGKFKTVFIPPAPHDGGTAIGAALYVYHTRTNPKISPALQLNPYTGPEFSTEEIRCAIEKSGLYGRISKDSAVEAAGMIANGKIVGWFQNRMEFGPRTLGNRSLLADPRHVSTRDLLNRKVKHREDFRPFAPSVLAERANEWFEIGRPSESLKYMLFSCPVRPDKAEKIPAVLHIDGTARLQLVDRELNISYYRLIERFEQLTGIPLVLNTSFNDSEPIVCSPADALFTFKHTLIDVVIIQNFVIERGN</sequence>
<dbReference type="Pfam" id="PF16861">
    <property type="entry name" value="Carbam_trans_C"/>
    <property type="match status" value="1"/>
</dbReference>
<dbReference type="Proteomes" id="UP000663829">
    <property type="component" value="Unassembled WGS sequence"/>
</dbReference>
<dbReference type="AlphaFoldDB" id="A0A815HHZ3"/>
<evidence type="ECO:0000313" key="4">
    <source>
        <dbReference type="EMBL" id="CAF1351730.1"/>
    </source>
</evidence>
<dbReference type="InterPro" id="IPR038152">
    <property type="entry name" value="Carbam_trans_C_sf"/>
</dbReference>
<dbReference type="Gene3D" id="3.90.870.20">
    <property type="entry name" value="Carbamoyltransferase, C-terminal domain"/>
    <property type="match status" value="1"/>
</dbReference>
<keyword evidence="6" id="KW-1185">Reference proteome</keyword>
<dbReference type="SUPFAM" id="SSF53067">
    <property type="entry name" value="Actin-like ATPase domain"/>
    <property type="match status" value="1"/>
</dbReference>
<gene>
    <name evidence="4" type="ORF">GPM918_LOCUS30945</name>
    <name evidence="5" type="ORF">SRO942_LOCUS31576</name>
</gene>
<dbReference type="EMBL" id="CAJOBC010064747">
    <property type="protein sequence ID" value="CAF4222315.1"/>
    <property type="molecule type" value="Genomic_DNA"/>
</dbReference>